<evidence type="ECO:0000256" key="9">
    <source>
        <dbReference type="PIRSR" id="PIRSR001589-2"/>
    </source>
</evidence>
<dbReference type="CDD" id="cd00712">
    <property type="entry name" value="AsnB"/>
    <property type="match status" value="1"/>
</dbReference>
<dbReference type="GO" id="GO:0005829">
    <property type="term" value="C:cytosol"/>
    <property type="evidence" value="ECO:0007669"/>
    <property type="project" value="TreeGrafter"/>
</dbReference>
<dbReference type="InterPro" id="IPR001962">
    <property type="entry name" value="Asn_synthase"/>
</dbReference>
<evidence type="ECO:0000256" key="3">
    <source>
        <dbReference type="ARBA" id="ARBA00012737"/>
    </source>
</evidence>
<dbReference type="RefSeq" id="WP_092456202.1">
    <property type="nucleotide sequence ID" value="NZ_FPCJ01000001.1"/>
</dbReference>
<dbReference type="SUPFAM" id="SSF56235">
    <property type="entry name" value="N-terminal nucleophile aminohydrolases (Ntn hydrolases)"/>
    <property type="match status" value="1"/>
</dbReference>
<feature type="active site" description="For GATase activity" evidence="8">
    <location>
        <position position="2"/>
    </location>
</feature>
<evidence type="ECO:0000256" key="8">
    <source>
        <dbReference type="PIRSR" id="PIRSR001589-1"/>
    </source>
</evidence>
<evidence type="ECO:0000256" key="6">
    <source>
        <dbReference type="ARBA" id="ARBA00022962"/>
    </source>
</evidence>
<dbReference type="EC" id="6.3.5.4" evidence="3"/>
<dbReference type="SUPFAM" id="SSF52402">
    <property type="entry name" value="Adenine nucleotide alpha hydrolases-like"/>
    <property type="match status" value="1"/>
</dbReference>
<keyword evidence="4 9" id="KW-0547">Nucleotide-binding</keyword>
<dbReference type="GO" id="GO:0005524">
    <property type="term" value="F:ATP binding"/>
    <property type="evidence" value="ECO:0007669"/>
    <property type="project" value="UniProtKB-KW"/>
</dbReference>
<dbReference type="Gene3D" id="3.60.20.10">
    <property type="entry name" value="Glutamine Phosphoribosylpyrophosphate, subunit 1, domain 1"/>
    <property type="match status" value="1"/>
</dbReference>
<dbReference type="PIRSF" id="PIRSF001589">
    <property type="entry name" value="Asn_synthetase_glu-h"/>
    <property type="match status" value="1"/>
</dbReference>
<dbReference type="InterPro" id="IPR051786">
    <property type="entry name" value="ASN_synthetase/amidase"/>
</dbReference>
<evidence type="ECO:0000256" key="5">
    <source>
        <dbReference type="ARBA" id="ARBA00022840"/>
    </source>
</evidence>
<dbReference type="GO" id="GO:0006529">
    <property type="term" value="P:asparagine biosynthetic process"/>
    <property type="evidence" value="ECO:0007669"/>
    <property type="project" value="UniProtKB-KW"/>
</dbReference>
<dbReference type="Gene3D" id="3.40.50.620">
    <property type="entry name" value="HUPs"/>
    <property type="match status" value="2"/>
</dbReference>
<dbReference type="Proteomes" id="UP000199537">
    <property type="component" value="Unassembled WGS sequence"/>
</dbReference>
<evidence type="ECO:0000256" key="4">
    <source>
        <dbReference type="ARBA" id="ARBA00022741"/>
    </source>
</evidence>
<dbReference type="PANTHER" id="PTHR43284:SF1">
    <property type="entry name" value="ASPARAGINE SYNTHETASE"/>
    <property type="match status" value="1"/>
</dbReference>
<gene>
    <name evidence="12" type="ORF">SAMN05660895_0097</name>
</gene>
<dbReference type="CDD" id="cd01991">
    <property type="entry name" value="Asn_synthase_B_C"/>
    <property type="match status" value="1"/>
</dbReference>
<feature type="binding site" evidence="9">
    <location>
        <position position="106"/>
    </location>
    <ligand>
        <name>L-glutamine</name>
        <dbReference type="ChEBI" id="CHEBI:58359"/>
    </ligand>
</feature>
<feature type="binding site" evidence="9">
    <location>
        <position position="313"/>
    </location>
    <ligand>
        <name>ATP</name>
        <dbReference type="ChEBI" id="CHEBI:30616"/>
    </ligand>
</feature>
<keyword evidence="6 8" id="KW-0315">Glutamine amidotransferase</keyword>
<evidence type="ECO:0000256" key="10">
    <source>
        <dbReference type="PIRSR" id="PIRSR001589-3"/>
    </source>
</evidence>
<comment type="catalytic activity">
    <reaction evidence="7">
        <text>L-aspartate + L-glutamine + ATP + H2O = L-asparagine + L-glutamate + AMP + diphosphate + H(+)</text>
        <dbReference type="Rhea" id="RHEA:12228"/>
        <dbReference type="ChEBI" id="CHEBI:15377"/>
        <dbReference type="ChEBI" id="CHEBI:15378"/>
        <dbReference type="ChEBI" id="CHEBI:29985"/>
        <dbReference type="ChEBI" id="CHEBI:29991"/>
        <dbReference type="ChEBI" id="CHEBI:30616"/>
        <dbReference type="ChEBI" id="CHEBI:33019"/>
        <dbReference type="ChEBI" id="CHEBI:58048"/>
        <dbReference type="ChEBI" id="CHEBI:58359"/>
        <dbReference type="ChEBI" id="CHEBI:456215"/>
        <dbReference type="EC" id="6.3.5.4"/>
    </reaction>
</comment>
<comment type="pathway">
    <text evidence="1">Amino-acid biosynthesis; L-asparagine biosynthesis; L-asparagine from L-aspartate (L-Gln route): step 1/1.</text>
</comment>
<dbReference type="PANTHER" id="PTHR43284">
    <property type="entry name" value="ASPARAGINE SYNTHETASE (GLUTAMINE-HYDROLYZING)"/>
    <property type="match status" value="1"/>
</dbReference>
<feature type="site" description="Important for beta-aspartyl-AMP intermediate formation" evidence="10">
    <location>
        <position position="388"/>
    </location>
</feature>
<sequence>MCGITGFIDTGVSSRDDLMHAIRQMTGSIQHRGPDDEGIWVDETIPIALGHRRLSIIDLSPSGHQPMVSAHGRYVMVFNGEIYNYLDIKQQLEASGDAPAWKGHSDTEVLLAAFEHWGPEKAIQQCIGMFAIALWDVHHRRLHLIRDRMGEKPLYYGWSNQLFLFGSELKAFYAHPKWTGEINRDALCLYLRHNYIPAPYSIFQHIFKLIPGSILTVSLEAIKKYSAQIPDAELQPKPYWSIHDVVQEGINNHLHISAPEAIDQLHGLMKDAVGKQMIADVPLGAFLSGGIDSSTVVALMQAQSSRPVKTFSIGFYEKEFNEAHYAAAVAGHLRTDHTELYVTPKDAFDIIPRLPKIYDEPFADSSQIPTCLISALTRKHVTVSLSGDGGDELFGGYNRYVYANDVWNWIRKIPYPVRKSIVEAIQLWPPEKWEKSYQIFKKWLPSRYQVNNAGDKIFKLSRILSANSVQGVYKQFISHWKDPQEVVIDGAEPSARYAYHKPADLYDFISWMMYVDAFTYLPDDILVKVDRAAMHVSLETRVPMLDHRIVEYVWKLPFYLKCKQKESKWILRQILYQYVPPELVNRPKMGFGVPLQDWLRGPLREWAEDLLATKRLKDEGFFHVEKVRQKWEEHISGRRNWQYHLWDILMFQAWLASYSHLVTQNSTDPIPLG</sequence>
<dbReference type="EMBL" id="FPCJ01000001">
    <property type="protein sequence ID" value="SFV27375.1"/>
    <property type="molecule type" value="Genomic_DNA"/>
</dbReference>
<dbReference type="GO" id="GO:0004066">
    <property type="term" value="F:asparagine synthase (glutamine-hydrolyzing) activity"/>
    <property type="evidence" value="ECO:0007669"/>
    <property type="project" value="UniProtKB-EC"/>
</dbReference>
<keyword evidence="8" id="KW-0061">Asparagine biosynthesis</keyword>
<dbReference type="OrthoDB" id="9763290at2"/>
<dbReference type="PROSITE" id="PS51278">
    <property type="entry name" value="GATASE_TYPE_2"/>
    <property type="match status" value="1"/>
</dbReference>
<dbReference type="InterPro" id="IPR017932">
    <property type="entry name" value="GATase_2_dom"/>
</dbReference>
<evidence type="ECO:0000313" key="13">
    <source>
        <dbReference type="Proteomes" id="UP000199537"/>
    </source>
</evidence>
<dbReference type="STRING" id="1393122.SAMN05660895_0097"/>
<dbReference type="Pfam" id="PF00733">
    <property type="entry name" value="Asn_synthase"/>
    <property type="match status" value="1"/>
</dbReference>
<dbReference type="InterPro" id="IPR033738">
    <property type="entry name" value="AsnB_N"/>
</dbReference>
<evidence type="ECO:0000256" key="1">
    <source>
        <dbReference type="ARBA" id="ARBA00005187"/>
    </source>
</evidence>
<proteinExistence type="inferred from homology"/>
<dbReference type="NCBIfam" id="TIGR01536">
    <property type="entry name" value="asn_synth_AEB"/>
    <property type="match status" value="1"/>
</dbReference>
<evidence type="ECO:0000256" key="2">
    <source>
        <dbReference type="ARBA" id="ARBA00005752"/>
    </source>
</evidence>
<dbReference type="AlphaFoldDB" id="A0A1I7MYG2"/>
<feature type="domain" description="Glutamine amidotransferase type-2" evidence="11">
    <location>
        <begin position="2"/>
        <end position="220"/>
    </location>
</feature>
<evidence type="ECO:0000313" key="12">
    <source>
        <dbReference type="EMBL" id="SFV27375.1"/>
    </source>
</evidence>
<name>A0A1I7MYG2_9BACT</name>
<dbReference type="InterPro" id="IPR029055">
    <property type="entry name" value="Ntn_hydrolases_N"/>
</dbReference>
<dbReference type="InterPro" id="IPR014729">
    <property type="entry name" value="Rossmann-like_a/b/a_fold"/>
</dbReference>
<evidence type="ECO:0000256" key="7">
    <source>
        <dbReference type="ARBA" id="ARBA00048741"/>
    </source>
</evidence>
<feature type="binding site" evidence="9">
    <location>
        <begin position="386"/>
        <end position="387"/>
    </location>
    <ligand>
        <name>ATP</name>
        <dbReference type="ChEBI" id="CHEBI:30616"/>
    </ligand>
</feature>
<dbReference type="InterPro" id="IPR006426">
    <property type="entry name" value="Asn_synth_AEB"/>
</dbReference>
<keyword evidence="5 9" id="KW-0067">ATP-binding</keyword>
<protein>
    <recommendedName>
        <fullName evidence="3">asparagine synthase (glutamine-hydrolyzing)</fullName>
        <ecNumber evidence="3">6.3.5.4</ecNumber>
    </recommendedName>
</protein>
<keyword evidence="13" id="KW-1185">Reference proteome</keyword>
<evidence type="ECO:0000259" key="11">
    <source>
        <dbReference type="PROSITE" id="PS51278"/>
    </source>
</evidence>
<organism evidence="12 13">
    <name type="scientific">Thermoflavifilum thermophilum</name>
    <dbReference type="NCBI Taxonomy" id="1393122"/>
    <lineage>
        <taxon>Bacteria</taxon>
        <taxon>Pseudomonadati</taxon>
        <taxon>Bacteroidota</taxon>
        <taxon>Chitinophagia</taxon>
        <taxon>Chitinophagales</taxon>
        <taxon>Chitinophagaceae</taxon>
        <taxon>Thermoflavifilum</taxon>
    </lineage>
</organism>
<reference evidence="13" key="1">
    <citation type="submission" date="2016-10" db="EMBL/GenBank/DDBJ databases">
        <authorList>
            <person name="Varghese N."/>
            <person name="Submissions S."/>
        </authorList>
    </citation>
    <scope>NUCLEOTIDE SEQUENCE [LARGE SCALE GENOMIC DNA]</scope>
    <source>
        <strain evidence="13">DSM 14807</strain>
    </source>
</reference>
<comment type="similarity">
    <text evidence="2">Belongs to the asparagine synthetase family.</text>
</comment>
<dbReference type="Pfam" id="PF13522">
    <property type="entry name" value="GATase_6"/>
    <property type="match status" value="1"/>
</dbReference>
<accession>A0A1I7MYG2</accession>
<keyword evidence="8" id="KW-0028">Amino-acid biosynthesis</keyword>